<evidence type="ECO:0000256" key="1">
    <source>
        <dbReference type="ARBA" id="ARBA00004613"/>
    </source>
</evidence>
<comment type="caution">
    <text evidence="13">The sequence shown here is derived from an EMBL/GenBank/DDBJ whole genome shotgun (WGS) entry which is preliminary data.</text>
</comment>
<dbReference type="Pfam" id="PF00082">
    <property type="entry name" value="Peptidase_S8"/>
    <property type="match status" value="1"/>
</dbReference>
<dbReference type="GO" id="GO:0006508">
    <property type="term" value="P:proteolysis"/>
    <property type="evidence" value="ECO:0007669"/>
    <property type="project" value="UniProtKB-KW"/>
</dbReference>
<evidence type="ECO:0000313" key="14">
    <source>
        <dbReference type="Proteomes" id="UP000516437"/>
    </source>
</evidence>
<dbReference type="EMBL" id="RXIC02000019">
    <property type="protein sequence ID" value="KAB1227725.1"/>
    <property type="molecule type" value="Genomic_DNA"/>
</dbReference>
<accession>A0A6A1WQZ8</accession>
<comment type="subcellular location">
    <subcellularLocation>
        <location evidence="1">Secreted</location>
    </subcellularLocation>
</comment>
<dbReference type="InterPro" id="IPR010259">
    <property type="entry name" value="S8pro/Inhibitor_I9"/>
</dbReference>
<proteinExistence type="inferred from homology"/>
<dbReference type="PROSITE" id="PS51892">
    <property type="entry name" value="SUBTILASE"/>
    <property type="match status" value="1"/>
</dbReference>
<dbReference type="GO" id="GO:0005576">
    <property type="term" value="C:extracellular region"/>
    <property type="evidence" value="ECO:0007669"/>
    <property type="project" value="UniProtKB-SubCell"/>
</dbReference>
<dbReference type="InterPro" id="IPR034197">
    <property type="entry name" value="Peptidases_S8_3"/>
</dbReference>
<dbReference type="Gene3D" id="3.40.50.200">
    <property type="entry name" value="Peptidase S8/S53 domain"/>
    <property type="match status" value="1"/>
</dbReference>
<dbReference type="CDD" id="cd04852">
    <property type="entry name" value="Peptidases_S8_3"/>
    <property type="match status" value="1"/>
</dbReference>
<comment type="similarity">
    <text evidence="2 8">Belongs to the peptidase S8 family.</text>
</comment>
<name>A0A6A1WQZ8_9ROSI</name>
<gene>
    <name evidence="13" type="ORF">CJ030_MR1G004247</name>
</gene>
<keyword evidence="7" id="KW-0720">Serine protease</keyword>
<feature type="domain" description="Peptidase S8/S53" evidence="10">
    <location>
        <begin position="135"/>
        <end position="421"/>
    </location>
</feature>
<evidence type="ECO:0000259" key="10">
    <source>
        <dbReference type="Pfam" id="PF00082"/>
    </source>
</evidence>
<dbReference type="SUPFAM" id="SSF52743">
    <property type="entry name" value="Subtilisin-like"/>
    <property type="match status" value="1"/>
</dbReference>
<dbReference type="InterPro" id="IPR000209">
    <property type="entry name" value="Peptidase_S8/S53_dom"/>
</dbReference>
<dbReference type="Gene3D" id="2.60.40.2310">
    <property type="match status" value="1"/>
</dbReference>
<organism evidence="13 14">
    <name type="scientific">Morella rubra</name>
    <name type="common">Chinese bayberry</name>
    <dbReference type="NCBI Taxonomy" id="262757"/>
    <lineage>
        <taxon>Eukaryota</taxon>
        <taxon>Viridiplantae</taxon>
        <taxon>Streptophyta</taxon>
        <taxon>Embryophyta</taxon>
        <taxon>Tracheophyta</taxon>
        <taxon>Spermatophyta</taxon>
        <taxon>Magnoliopsida</taxon>
        <taxon>eudicotyledons</taxon>
        <taxon>Gunneridae</taxon>
        <taxon>Pentapetalae</taxon>
        <taxon>rosids</taxon>
        <taxon>fabids</taxon>
        <taxon>Fagales</taxon>
        <taxon>Myricaceae</taxon>
        <taxon>Morella</taxon>
    </lineage>
</organism>
<dbReference type="Pfam" id="PF05922">
    <property type="entry name" value="Inhibitor_I9"/>
    <property type="match status" value="1"/>
</dbReference>
<evidence type="ECO:0000256" key="8">
    <source>
        <dbReference type="PROSITE-ProRule" id="PRU01240"/>
    </source>
</evidence>
<dbReference type="PANTHER" id="PTHR10795">
    <property type="entry name" value="PROPROTEIN CONVERTASE SUBTILISIN/KEXIN"/>
    <property type="match status" value="1"/>
</dbReference>
<protein>
    <submittedName>
        <fullName evidence="13">Cucumisin</fullName>
    </submittedName>
</protein>
<sequence>MAANLQFFWGLFLALSLHSIIHSAPSPHVYIVYLGLNHIHDPTLTSNFHHQLLSSVFGSEEDAKRSILYSYKHSFSGFSAKLNSTQATALAKMEGVISVFRSKTHKLHTTRSWDFLGLTLDKSTDQVIPLQLGFGDDVIVGVFDSGVWPESESFQEEPGMRPIPLTWKGRCEKGDKFDPETKCNRKLIGARYFLKGFEAEHESLNMSGNPEYRSPRDFIGHGTHTASTAVGSAVKNANFFGFGQGTARGGAPRARLAVYKACWGKNFVPVCSEADIMAAFDYALHDGVHVISASIGLDPPLLPFFASMAGIGSFHAMQLGITVVFSAGNAGPDPSLVTNVAPWSISVAASSVDRTFPTQILGDNNFSVTGESFITSDINAKLVEATAYFNDGFCVPNNTKKNVIIKPGRIILCFSTYGPSSSLGAAAGAKSINASALIFVGPMTRQNPDVVDPVLPTVLVNYEQGTKIRDYLSQFQNKITLNKASRIRCYVAQNPIADTGDTTFDGILAGGSMKLADPFDIGAGHINPLKALDPGLVYEMKTSDYILFLCNVGYTQENIQKMVLLFPGLDTSCSRVQRSSANVNYPSISVSNLQSTMTIRRTVRNVGQNKNSIYFARVVEPDGVEVSIWPKVIFFSWFQDENAYYVTLKPLKKSQGRYDFGEIVWSDGFHRVRSPLVVRVNTVADSIDSIADTSTIK</sequence>
<evidence type="ECO:0000256" key="5">
    <source>
        <dbReference type="ARBA" id="ARBA00022729"/>
    </source>
</evidence>
<keyword evidence="6" id="KW-0378">Hydrolase</keyword>
<comment type="caution">
    <text evidence="8">Lacks conserved residue(s) required for the propagation of feature annotation.</text>
</comment>
<reference evidence="13 14" key="1">
    <citation type="journal article" date="2019" name="Plant Biotechnol. J.">
        <title>The red bayberry genome and genetic basis of sex determination.</title>
        <authorList>
            <person name="Jia H.M."/>
            <person name="Jia H.J."/>
            <person name="Cai Q.L."/>
            <person name="Wang Y."/>
            <person name="Zhao H.B."/>
            <person name="Yang W.F."/>
            <person name="Wang G.Y."/>
            <person name="Li Y.H."/>
            <person name="Zhan D.L."/>
            <person name="Shen Y.T."/>
            <person name="Niu Q.F."/>
            <person name="Chang L."/>
            <person name="Qiu J."/>
            <person name="Zhao L."/>
            <person name="Xie H.B."/>
            <person name="Fu W.Y."/>
            <person name="Jin J."/>
            <person name="Li X.W."/>
            <person name="Jiao Y."/>
            <person name="Zhou C.C."/>
            <person name="Tu T."/>
            <person name="Chai C.Y."/>
            <person name="Gao J.L."/>
            <person name="Fan L.J."/>
            <person name="van de Weg E."/>
            <person name="Wang J.Y."/>
            <person name="Gao Z.S."/>
        </authorList>
    </citation>
    <scope>NUCLEOTIDE SEQUENCE [LARGE SCALE GENOMIC DNA]</scope>
    <source>
        <tissue evidence="13">Leaves</tissue>
    </source>
</reference>
<evidence type="ECO:0000256" key="3">
    <source>
        <dbReference type="ARBA" id="ARBA00022525"/>
    </source>
</evidence>
<dbReference type="InterPro" id="IPR045051">
    <property type="entry name" value="SBT"/>
</dbReference>
<evidence type="ECO:0000256" key="7">
    <source>
        <dbReference type="ARBA" id="ARBA00022825"/>
    </source>
</evidence>
<keyword evidence="3" id="KW-0964">Secreted</keyword>
<feature type="signal peptide" evidence="9">
    <location>
        <begin position="1"/>
        <end position="23"/>
    </location>
</feature>
<feature type="domain" description="Inhibitor I9" evidence="11">
    <location>
        <begin position="29"/>
        <end position="108"/>
    </location>
</feature>
<dbReference type="InterPro" id="IPR036852">
    <property type="entry name" value="Peptidase_S8/S53_dom_sf"/>
</dbReference>
<keyword evidence="14" id="KW-1185">Reference proteome</keyword>
<dbReference type="FunFam" id="3.30.70.80:FF:000002">
    <property type="entry name" value="Subtilisin-like protease SBT5.3"/>
    <property type="match status" value="1"/>
</dbReference>
<evidence type="ECO:0000259" key="11">
    <source>
        <dbReference type="Pfam" id="PF05922"/>
    </source>
</evidence>
<keyword evidence="5 9" id="KW-0732">Signal</keyword>
<dbReference type="InterPro" id="IPR037045">
    <property type="entry name" value="S8pro/Inhibitor_I9_sf"/>
</dbReference>
<dbReference type="InterPro" id="IPR041469">
    <property type="entry name" value="Subtilisin-like_FN3"/>
</dbReference>
<evidence type="ECO:0000256" key="4">
    <source>
        <dbReference type="ARBA" id="ARBA00022670"/>
    </source>
</evidence>
<dbReference type="GO" id="GO:0004252">
    <property type="term" value="F:serine-type endopeptidase activity"/>
    <property type="evidence" value="ECO:0007669"/>
    <property type="project" value="InterPro"/>
</dbReference>
<evidence type="ECO:0000256" key="2">
    <source>
        <dbReference type="ARBA" id="ARBA00011073"/>
    </source>
</evidence>
<dbReference type="OrthoDB" id="10256524at2759"/>
<dbReference type="FunFam" id="2.60.40.2310:FF:000001">
    <property type="entry name" value="Subtilisin-like protease SBT1.5"/>
    <property type="match status" value="1"/>
</dbReference>
<feature type="domain" description="Subtilisin-like protease fibronectin type-III" evidence="12">
    <location>
        <begin position="582"/>
        <end position="678"/>
    </location>
</feature>
<dbReference type="CDD" id="cd02120">
    <property type="entry name" value="PA_subtilisin_like"/>
    <property type="match status" value="1"/>
</dbReference>
<dbReference type="Proteomes" id="UP000516437">
    <property type="component" value="Chromosome 1"/>
</dbReference>
<evidence type="ECO:0000259" key="12">
    <source>
        <dbReference type="Pfam" id="PF17766"/>
    </source>
</evidence>
<dbReference type="Gene3D" id="3.30.70.80">
    <property type="entry name" value="Peptidase S8 propeptide/proteinase inhibitor I9"/>
    <property type="match status" value="1"/>
</dbReference>
<dbReference type="AlphaFoldDB" id="A0A6A1WQZ8"/>
<feature type="chain" id="PRO_5025435160" evidence="9">
    <location>
        <begin position="24"/>
        <end position="697"/>
    </location>
</feature>
<evidence type="ECO:0000256" key="9">
    <source>
        <dbReference type="SAM" id="SignalP"/>
    </source>
</evidence>
<dbReference type="Pfam" id="PF17766">
    <property type="entry name" value="fn3_6"/>
    <property type="match status" value="1"/>
</dbReference>
<evidence type="ECO:0000256" key="6">
    <source>
        <dbReference type="ARBA" id="ARBA00022801"/>
    </source>
</evidence>
<keyword evidence="4" id="KW-0645">Protease</keyword>
<evidence type="ECO:0000313" key="13">
    <source>
        <dbReference type="EMBL" id="KAB1227725.1"/>
    </source>
</evidence>